<dbReference type="Proteomes" id="UP001626550">
    <property type="component" value="Unassembled WGS sequence"/>
</dbReference>
<proteinExistence type="predicted"/>
<evidence type="ECO:0000256" key="1">
    <source>
        <dbReference type="SAM" id="Phobius"/>
    </source>
</evidence>
<keyword evidence="1" id="KW-1133">Transmembrane helix</keyword>
<protein>
    <submittedName>
        <fullName evidence="2">Uncharacterized protein</fullName>
    </submittedName>
</protein>
<reference evidence="2 3" key="1">
    <citation type="submission" date="2024-11" db="EMBL/GenBank/DDBJ databases">
        <title>Adaptive evolution of stress response genes in parasites aligns with host niche diversity.</title>
        <authorList>
            <person name="Hahn C."/>
            <person name="Resl P."/>
        </authorList>
    </citation>
    <scope>NUCLEOTIDE SEQUENCE [LARGE SCALE GENOMIC DNA]</scope>
    <source>
        <strain evidence="2">EGGRZ-B1_66</strain>
        <tissue evidence="2">Body</tissue>
    </source>
</reference>
<evidence type="ECO:0000313" key="2">
    <source>
        <dbReference type="EMBL" id="KAL3307544.1"/>
    </source>
</evidence>
<keyword evidence="1" id="KW-0472">Membrane</keyword>
<keyword evidence="1" id="KW-0812">Transmembrane</keyword>
<sequence length="245" mass="26832">MASGPEESAMLMPHGVVMREEGSELYVADLGGSKHVRKWVIGLGTAPVVDAEGRMEQLRRQAFQALVTAAKTPKTLGIVLLTLVFLVLACICCCYCCCCRKKAGGKTGRLLLDESADDLVKQGADELNRLSNGVKDMFRKHNPAKMNLKSATRVDTFLGKKWRESKISKKGFRPLNVAPECQGSSTNSSDEEEVVNTAKLVNKSQQLNKPIYRGKVITAKPIDPTEIKVATANGLRNKHKQFPTC</sequence>
<keyword evidence="3" id="KW-1185">Reference proteome</keyword>
<accession>A0ABD2PJD7</accession>
<name>A0ABD2PJD7_9PLAT</name>
<evidence type="ECO:0000313" key="3">
    <source>
        <dbReference type="Proteomes" id="UP001626550"/>
    </source>
</evidence>
<gene>
    <name evidence="2" type="ORF">Ciccas_013939</name>
</gene>
<dbReference type="EMBL" id="JBJKFK010007098">
    <property type="protein sequence ID" value="KAL3307544.1"/>
    <property type="molecule type" value="Genomic_DNA"/>
</dbReference>
<comment type="caution">
    <text evidence="2">The sequence shown here is derived from an EMBL/GenBank/DDBJ whole genome shotgun (WGS) entry which is preliminary data.</text>
</comment>
<organism evidence="2 3">
    <name type="scientific">Cichlidogyrus casuarinus</name>
    <dbReference type="NCBI Taxonomy" id="1844966"/>
    <lineage>
        <taxon>Eukaryota</taxon>
        <taxon>Metazoa</taxon>
        <taxon>Spiralia</taxon>
        <taxon>Lophotrochozoa</taxon>
        <taxon>Platyhelminthes</taxon>
        <taxon>Monogenea</taxon>
        <taxon>Monopisthocotylea</taxon>
        <taxon>Dactylogyridea</taxon>
        <taxon>Ancyrocephalidae</taxon>
        <taxon>Cichlidogyrus</taxon>
    </lineage>
</organism>
<dbReference type="AlphaFoldDB" id="A0ABD2PJD7"/>
<feature type="transmembrane region" description="Helical" evidence="1">
    <location>
        <begin position="76"/>
        <end position="98"/>
    </location>
</feature>